<keyword evidence="12 18" id="KW-0675">Receptor</keyword>
<dbReference type="InterPro" id="IPR037066">
    <property type="entry name" value="Plug_dom_sf"/>
</dbReference>
<keyword evidence="3 14" id="KW-0813">Transport</keyword>
<dbReference type="Proteomes" id="UP001429580">
    <property type="component" value="Unassembled WGS sequence"/>
</dbReference>
<keyword evidence="11 14" id="KW-0472">Membrane</keyword>
<feature type="domain" description="TonB-dependent receptor plug" evidence="17">
    <location>
        <begin position="74"/>
        <end position="176"/>
    </location>
</feature>
<evidence type="ECO:0000313" key="19">
    <source>
        <dbReference type="Proteomes" id="UP001429580"/>
    </source>
</evidence>
<gene>
    <name evidence="18" type="ORF">FHS82_001428</name>
</gene>
<dbReference type="Gene3D" id="2.40.170.20">
    <property type="entry name" value="TonB-dependent receptor, beta-barrel domain"/>
    <property type="match status" value="1"/>
</dbReference>
<proteinExistence type="inferred from homology"/>
<name>A0ABX0UXC5_9HYPH</name>
<evidence type="ECO:0000256" key="11">
    <source>
        <dbReference type="ARBA" id="ARBA00023136"/>
    </source>
</evidence>
<feature type="domain" description="TonB-dependent receptor-like beta-barrel" evidence="16">
    <location>
        <begin position="247"/>
        <end position="684"/>
    </location>
</feature>
<dbReference type="Pfam" id="PF07715">
    <property type="entry name" value="Plug"/>
    <property type="match status" value="1"/>
</dbReference>
<evidence type="ECO:0000256" key="2">
    <source>
        <dbReference type="ARBA" id="ARBA00009810"/>
    </source>
</evidence>
<evidence type="ECO:0000259" key="16">
    <source>
        <dbReference type="Pfam" id="PF00593"/>
    </source>
</evidence>
<dbReference type="InterPro" id="IPR010105">
    <property type="entry name" value="TonB_sidphr_rcpt"/>
</dbReference>
<sequence>MAARPGSSFTLLYTTALFTIGLSWSAFGQEAASGTTLDPVVIEATAGSESATGPVNGYVARRTATGAKISTPIEAIPQSVSVIGRQQLDDQGAQKVDEALRYTPGVFTQPFGPDSDTNWMFIRGFQATQSGTYLDGLPLFSYAFAGFYIDTFNRERIEVLRGPASVLYGGSNPGGIVNYISKRPTGERKRYFEAGINDAGTAYLGVDIGDRLTDKFDYRFSGIFIGGDGYTDFADELRGSFSPSFTWRPTGDTTLTVLGNYTFFDQNHGGGAFLPYIGTVRPAPFGRIRRDANFTEPDIDFYERQQVSVGYELEHALNDRWAVRQNFRFGYADIEESSLYAYGYQGFSAVPAGPDFLLERINFGHKTDLTTVTVDNQIEGDINTGPINHRLLFGLDYKYVDMNQIQATGAATPISAVFPVYGALQGLRSAYIDQNIKQNQVGLYVQDQLRFGDGWIVTLNGRYDYVDTKAKGTPEFKGTDAKFSGRAGLAYEFDNGITPYASVATFFLPSVGSSLATNMFKPESGHQYEVGVKYRPTFVDGLFTVSFFDLTRQNVITGPYLAETQIGEVNSQGVELEAKVNITDNLRVLASFTAFNLEITDDADTSLIGNTPFIVPEQQAALGVDYTFDSGMLKGLVLGGGVRYVGSSWVDNANTLKVPSATVFDARIGYKRDNWGADLNITNLFDKKYVASCQTQFSCGYAEGRVFKFKAHIDL</sequence>
<accession>A0ABX0UXC5</accession>
<dbReference type="CDD" id="cd01347">
    <property type="entry name" value="ligand_gated_channel"/>
    <property type="match status" value="1"/>
</dbReference>
<dbReference type="InterPro" id="IPR000531">
    <property type="entry name" value="Beta-barrel_TonB"/>
</dbReference>
<keyword evidence="4 14" id="KW-1134">Transmembrane beta strand</keyword>
<evidence type="ECO:0000256" key="9">
    <source>
        <dbReference type="ARBA" id="ARBA00023065"/>
    </source>
</evidence>
<evidence type="ECO:0000256" key="12">
    <source>
        <dbReference type="ARBA" id="ARBA00023170"/>
    </source>
</evidence>
<dbReference type="RefSeq" id="WP_166950369.1">
    <property type="nucleotide sequence ID" value="NZ_JAASQI010000003.1"/>
</dbReference>
<evidence type="ECO:0000256" key="15">
    <source>
        <dbReference type="RuleBase" id="RU003357"/>
    </source>
</evidence>
<dbReference type="PANTHER" id="PTHR32552">
    <property type="entry name" value="FERRICHROME IRON RECEPTOR-RELATED"/>
    <property type="match status" value="1"/>
</dbReference>
<evidence type="ECO:0000256" key="7">
    <source>
        <dbReference type="ARBA" id="ARBA00022729"/>
    </source>
</evidence>
<protein>
    <submittedName>
        <fullName evidence="18">Iron complex outermembrane receptor protein</fullName>
    </submittedName>
</protein>
<comment type="caution">
    <text evidence="18">The sequence shown here is derived from an EMBL/GenBank/DDBJ whole genome shotgun (WGS) entry which is preliminary data.</text>
</comment>
<evidence type="ECO:0000256" key="10">
    <source>
        <dbReference type="ARBA" id="ARBA00023077"/>
    </source>
</evidence>
<dbReference type="InterPro" id="IPR012910">
    <property type="entry name" value="Plug_dom"/>
</dbReference>
<dbReference type="InterPro" id="IPR036942">
    <property type="entry name" value="Beta-barrel_TonB_sf"/>
</dbReference>
<dbReference type="NCBIfam" id="NF010651">
    <property type="entry name" value="PRK14050.1"/>
    <property type="match status" value="1"/>
</dbReference>
<keyword evidence="19" id="KW-1185">Reference proteome</keyword>
<keyword evidence="6 14" id="KW-0812">Transmembrane</keyword>
<dbReference type="PANTHER" id="PTHR32552:SF68">
    <property type="entry name" value="FERRICHROME OUTER MEMBRANE TRANSPORTER_PHAGE RECEPTOR"/>
    <property type="match status" value="1"/>
</dbReference>
<evidence type="ECO:0000256" key="6">
    <source>
        <dbReference type="ARBA" id="ARBA00022692"/>
    </source>
</evidence>
<keyword evidence="8" id="KW-0408">Iron</keyword>
<organism evidence="18 19">
    <name type="scientific">Pseudochelatococcus lubricantis</name>
    <dbReference type="NCBI Taxonomy" id="1538102"/>
    <lineage>
        <taxon>Bacteria</taxon>
        <taxon>Pseudomonadati</taxon>
        <taxon>Pseudomonadota</taxon>
        <taxon>Alphaproteobacteria</taxon>
        <taxon>Hyphomicrobiales</taxon>
        <taxon>Chelatococcaceae</taxon>
        <taxon>Pseudochelatococcus</taxon>
    </lineage>
</organism>
<evidence type="ECO:0000256" key="5">
    <source>
        <dbReference type="ARBA" id="ARBA00022496"/>
    </source>
</evidence>
<dbReference type="EMBL" id="JAASQI010000003">
    <property type="protein sequence ID" value="NIJ57592.1"/>
    <property type="molecule type" value="Genomic_DNA"/>
</dbReference>
<dbReference type="Pfam" id="PF00593">
    <property type="entry name" value="TonB_dep_Rec_b-barrel"/>
    <property type="match status" value="1"/>
</dbReference>
<evidence type="ECO:0000256" key="3">
    <source>
        <dbReference type="ARBA" id="ARBA00022448"/>
    </source>
</evidence>
<evidence type="ECO:0000256" key="1">
    <source>
        <dbReference type="ARBA" id="ARBA00004571"/>
    </source>
</evidence>
<keyword evidence="13 14" id="KW-0998">Cell outer membrane</keyword>
<dbReference type="SUPFAM" id="SSF56935">
    <property type="entry name" value="Porins"/>
    <property type="match status" value="1"/>
</dbReference>
<evidence type="ECO:0000256" key="14">
    <source>
        <dbReference type="PROSITE-ProRule" id="PRU01360"/>
    </source>
</evidence>
<dbReference type="InterPro" id="IPR039426">
    <property type="entry name" value="TonB-dep_rcpt-like"/>
</dbReference>
<evidence type="ECO:0000313" key="18">
    <source>
        <dbReference type="EMBL" id="NIJ57592.1"/>
    </source>
</evidence>
<dbReference type="PROSITE" id="PS52016">
    <property type="entry name" value="TONB_DEPENDENT_REC_3"/>
    <property type="match status" value="1"/>
</dbReference>
<comment type="subcellular location">
    <subcellularLocation>
        <location evidence="1 14">Cell outer membrane</location>
        <topology evidence="1 14">Multi-pass membrane protein</topology>
    </subcellularLocation>
</comment>
<dbReference type="NCBIfam" id="TIGR01783">
    <property type="entry name" value="TonB-siderophor"/>
    <property type="match status" value="1"/>
</dbReference>
<keyword evidence="10 15" id="KW-0798">TonB box</keyword>
<keyword evidence="5" id="KW-0410">Iron transport</keyword>
<comment type="similarity">
    <text evidence="2 14 15">Belongs to the TonB-dependent receptor family.</text>
</comment>
<keyword evidence="7" id="KW-0732">Signal</keyword>
<evidence type="ECO:0000256" key="8">
    <source>
        <dbReference type="ARBA" id="ARBA00023004"/>
    </source>
</evidence>
<keyword evidence="9" id="KW-0406">Ion transport</keyword>
<evidence type="ECO:0000256" key="4">
    <source>
        <dbReference type="ARBA" id="ARBA00022452"/>
    </source>
</evidence>
<reference evidence="18 19" key="1">
    <citation type="submission" date="2020-03" db="EMBL/GenBank/DDBJ databases">
        <title>Genomic Encyclopedia of Type Strains, Phase IV (KMG-IV): sequencing the most valuable type-strain genomes for metagenomic binning, comparative biology and taxonomic classification.</title>
        <authorList>
            <person name="Goeker M."/>
        </authorList>
    </citation>
    <scope>NUCLEOTIDE SEQUENCE [LARGE SCALE GENOMIC DNA]</scope>
    <source>
        <strain evidence="18 19">DSM 103870</strain>
    </source>
</reference>
<evidence type="ECO:0000256" key="13">
    <source>
        <dbReference type="ARBA" id="ARBA00023237"/>
    </source>
</evidence>
<evidence type="ECO:0000259" key="17">
    <source>
        <dbReference type="Pfam" id="PF07715"/>
    </source>
</evidence>
<dbReference type="Gene3D" id="2.170.130.10">
    <property type="entry name" value="TonB-dependent receptor, plug domain"/>
    <property type="match status" value="1"/>
</dbReference>